<dbReference type="PROSITE" id="PS00211">
    <property type="entry name" value="ABC_TRANSPORTER_1"/>
    <property type="match status" value="1"/>
</dbReference>
<reference evidence="6" key="1">
    <citation type="submission" date="2019-04" db="EMBL/GenBank/DDBJ databases">
        <title>Draft genome sequence of Pseudonocardiaceae bacterium SL3-2-4.</title>
        <authorList>
            <person name="Ningsih F."/>
            <person name="Yokota A."/>
            <person name="Sakai Y."/>
            <person name="Nanatani K."/>
            <person name="Yabe S."/>
            <person name="Oetari A."/>
            <person name="Sjamsuridzal W."/>
        </authorList>
    </citation>
    <scope>NUCLEOTIDE SEQUENCE [LARGE SCALE GENOMIC DNA]</scope>
    <source>
        <strain evidence="6">SL3-2-4</strain>
    </source>
</reference>
<dbReference type="Gene3D" id="3.40.50.300">
    <property type="entry name" value="P-loop containing nucleotide triphosphate hydrolases"/>
    <property type="match status" value="1"/>
</dbReference>
<dbReference type="SMART" id="SM00382">
    <property type="entry name" value="AAA"/>
    <property type="match status" value="1"/>
</dbReference>
<dbReference type="SUPFAM" id="SSF52540">
    <property type="entry name" value="P-loop containing nucleoside triphosphate hydrolases"/>
    <property type="match status" value="1"/>
</dbReference>
<dbReference type="GO" id="GO:0005524">
    <property type="term" value="F:ATP binding"/>
    <property type="evidence" value="ECO:0007669"/>
    <property type="project" value="UniProtKB-KW"/>
</dbReference>
<evidence type="ECO:0000259" key="4">
    <source>
        <dbReference type="PROSITE" id="PS50893"/>
    </source>
</evidence>
<keyword evidence="6" id="KW-1185">Reference proteome</keyword>
<dbReference type="GO" id="GO:0016887">
    <property type="term" value="F:ATP hydrolysis activity"/>
    <property type="evidence" value="ECO:0007669"/>
    <property type="project" value="InterPro"/>
</dbReference>
<organism evidence="5 6">
    <name type="scientific">Gandjariella thermophila</name>
    <dbReference type="NCBI Taxonomy" id="1931992"/>
    <lineage>
        <taxon>Bacteria</taxon>
        <taxon>Bacillati</taxon>
        <taxon>Actinomycetota</taxon>
        <taxon>Actinomycetes</taxon>
        <taxon>Pseudonocardiales</taxon>
        <taxon>Pseudonocardiaceae</taxon>
        <taxon>Gandjariella</taxon>
    </lineage>
</organism>
<evidence type="ECO:0000313" key="6">
    <source>
        <dbReference type="Proteomes" id="UP000298860"/>
    </source>
</evidence>
<dbReference type="PANTHER" id="PTHR42788">
    <property type="entry name" value="TAURINE IMPORT ATP-BINDING PROTEIN-RELATED"/>
    <property type="match status" value="1"/>
</dbReference>
<dbReference type="PROSITE" id="PS50893">
    <property type="entry name" value="ABC_TRANSPORTER_2"/>
    <property type="match status" value="1"/>
</dbReference>
<dbReference type="OrthoDB" id="4533303at2"/>
<keyword evidence="2" id="KW-0547">Nucleotide-binding</keyword>
<dbReference type="EMBL" id="BJFL01000002">
    <property type="protein sequence ID" value="GDY29063.1"/>
    <property type="molecule type" value="Genomic_DNA"/>
</dbReference>
<keyword evidence="1" id="KW-0813">Transport</keyword>
<sequence>MTVTSEPVASGLRLDGVRAGYHDADVLSGLDLDARPGEFLVLAGPSGCGKSTLLRSVSGLHPVRSGRVLVDGQPVRGTSADRALVFQEDGLLPWRSVLRNVELPLAVQRIPRAERRERAAHWIDRVGLAGYERYLPRQLSGGMRQRAQLARTLAANPRIILMDEPFAALDVRTRASMRALLVDVWRANPTTVLFVTHDVDEALALADRVAVLDRGGRIAALVDVPHPRPADPSTADNAAAKARLLAALTEEGA</sequence>
<accession>A0A4D4J521</accession>
<dbReference type="CDD" id="cd03293">
    <property type="entry name" value="ABC_NrtD_SsuB_transporters"/>
    <property type="match status" value="1"/>
</dbReference>
<dbReference type="InterPro" id="IPR050166">
    <property type="entry name" value="ABC_transporter_ATP-bind"/>
</dbReference>
<keyword evidence="3 5" id="KW-0067">ATP-binding</keyword>
<proteinExistence type="predicted"/>
<feature type="domain" description="ABC transporter" evidence="4">
    <location>
        <begin position="12"/>
        <end position="239"/>
    </location>
</feature>
<gene>
    <name evidence="5" type="ORF">GTS_06960</name>
</gene>
<name>A0A4D4J521_9PSEU</name>
<evidence type="ECO:0000256" key="3">
    <source>
        <dbReference type="ARBA" id="ARBA00022840"/>
    </source>
</evidence>
<dbReference type="RefSeq" id="WP_137812231.1">
    <property type="nucleotide sequence ID" value="NZ_BJFL01000002.1"/>
</dbReference>
<comment type="caution">
    <text evidence="5">The sequence shown here is derived from an EMBL/GenBank/DDBJ whole genome shotgun (WGS) entry which is preliminary data.</text>
</comment>
<dbReference type="InterPro" id="IPR003439">
    <property type="entry name" value="ABC_transporter-like_ATP-bd"/>
</dbReference>
<dbReference type="InterPro" id="IPR027417">
    <property type="entry name" value="P-loop_NTPase"/>
</dbReference>
<dbReference type="AlphaFoldDB" id="A0A4D4J521"/>
<evidence type="ECO:0000256" key="2">
    <source>
        <dbReference type="ARBA" id="ARBA00022741"/>
    </source>
</evidence>
<dbReference type="Pfam" id="PF00005">
    <property type="entry name" value="ABC_tran"/>
    <property type="match status" value="1"/>
</dbReference>
<dbReference type="PANTHER" id="PTHR42788:SF13">
    <property type="entry name" value="ALIPHATIC SULFONATES IMPORT ATP-BINDING PROTEIN SSUB"/>
    <property type="match status" value="1"/>
</dbReference>
<dbReference type="Proteomes" id="UP000298860">
    <property type="component" value="Unassembled WGS sequence"/>
</dbReference>
<protein>
    <submittedName>
        <fullName evidence="5">Putative nitrate ABC transporter, ATP-binding protein</fullName>
    </submittedName>
</protein>
<evidence type="ECO:0000313" key="5">
    <source>
        <dbReference type="EMBL" id="GDY29063.1"/>
    </source>
</evidence>
<evidence type="ECO:0000256" key="1">
    <source>
        <dbReference type="ARBA" id="ARBA00022448"/>
    </source>
</evidence>
<dbReference type="InterPro" id="IPR003593">
    <property type="entry name" value="AAA+_ATPase"/>
</dbReference>
<dbReference type="InterPro" id="IPR017871">
    <property type="entry name" value="ABC_transporter-like_CS"/>
</dbReference>